<dbReference type="Proteomes" id="UP000824469">
    <property type="component" value="Unassembled WGS sequence"/>
</dbReference>
<evidence type="ECO:0000256" key="1">
    <source>
        <dbReference type="ARBA" id="ARBA00008226"/>
    </source>
</evidence>
<evidence type="ECO:0000256" key="3">
    <source>
        <dbReference type="ARBA" id="ARBA00022598"/>
    </source>
</evidence>
<dbReference type="Pfam" id="PF02091">
    <property type="entry name" value="tRNA-synt_2e"/>
    <property type="match status" value="1"/>
</dbReference>
<keyword evidence="6" id="KW-0648">Protein biosynthesis</keyword>
<dbReference type="FunFam" id="1.20.58.180:FF:000002">
    <property type="entry name" value="Glycine--tRNA ligase, chloroplastic/mitochondrial 2"/>
    <property type="match status" value="1"/>
</dbReference>
<comment type="similarity">
    <text evidence="1">Belongs to the class-II aminoacyl-tRNA synthetase family.</text>
</comment>
<evidence type="ECO:0000256" key="8">
    <source>
        <dbReference type="ARBA" id="ARBA00047937"/>
    </source>
</evidence>
<dbReference type="GO" id="GO:0006426">
    <property type="term" value="P:glycyl-tRNA aminoacylation"/>
    <property type="evidence" value="ECO:0007669"/>
    <property type="project" value="InterPro"/>
</dbReference>
<protein>
    <recommendedName>
        <fullName evidence="2">glycine--tRNA ligase</fullName>
        <ecNumber evidence="2">6.1.1.14</ecNumber>
    </recommendedName>
</protein>
<dbReference type="Gene3D" id="3.30.930.10">
    <property type="entry name" value="Bira Bifunctional Protein, Domain 2"/>
    <property type="match status" value="1"/>
</dbReference>
<keyword evidence="5" id="KW-0067">ATP-binding</keyword>
<sequence length="575" mass="64466">DYWASVGCAVMQCSNTEVGAGTMNPATFLRVLGPEPWNVAYVEPSIRPDDSRYGDNPNRLQRHTQFQVILKPDPGNSQDLYLSSLVALGIDIKAHDIRFVEDNWESPVLGAWGLGWEIWMDGMEITQFTYFQQAGSLQLMPVSVEITYGLERILMSLQGVDHFKKIQYAPGITYGELFLENEKEMSAYNLEFANVEKVQQHFELFDAEARSLLSKGLAIPAYDHVLKTSHAFNILDARGSIGVTERARFFSRMRSLARKCAQLWIKTRESLGFPLGIWEEKEELCYPHEAIEKVVGKIEGTRTFVLEVGTEELPSQDITEAIEQLKKAIVIFLEKRRLHHGDVSVFGTPRRLVVHVESLAPKQDEIEIELRGPPALKAFDLEGHPTKAIEGFCRKNGASISDLFRKTEGKTEYVYARIKESTKHAIQVLAEDIPGILSRLSFPKSMQWNTKTYFSRPIRWILALHGNVVVPFTYAGILSGQLSCGLRMSSSAIIEVACAEDYMSSIVDTGIVLNAEERRRKILGSCSVLAQTIGGKIVLEDSLLEEVANLVENPLAILGGFDEHFLELPSDVLIT</sequence>
<keyword evidence="3" id="KW-0436">Ligase</keyword>
<evidence type="ECO:0000256" key="2">
    <source>
        <dbReference type="ARBA" id="ARBA00012829"/>
    </source>
</evidence>
<feature type="non-terminal residue" evidence="9">
    <location>
        <position position="1"/>
    </location>
</feature>
<evidence type="ECO:0000313" key="9">
    <source>
        <dbReference type="EMBL" id="KAH9300591.1"/>
    </source>
</evidence>
<dbReference type="AlphaFoldDB" id="A0AA38CFZ5"/>
<dbReference type="InterPro" id="IPR015944">
    <property type="entry name" value="Gly-tRNA-synth_bsu"/>
</dbReference>
<dbReference type="OMA" id="CYPHEAI"/>
<comment type="caution">
    <text evidence="9">The sequence shown here is derived from an EMBL/GenBank/DDBJ whole genome shotgun (WGS) entry which is preliminary data.</text>
</comment>
<dbReference type="NCBIfam" id="NF006827">
    <property type="entry name" value="PRK09348.1"/>
    <property type="match status" value="1"/>
</dbReference>
<accession>A0AA38CFZ5</accession>
<dbReference type="GO" id="GO:0004820">
    <property type="term" value="F:glycine-tRNA ligase activity"/>
    <property type="evidence" value="ECO:0007669"/>
    <property type="project" value="UniProtKB-EC"/>
</dbReference>
<dbReference type="PANTHER" id="PTHR30075">
    <property type="entry name" value="GLYCYL-TRNA SYNTHETASE"/>
    <property type="match status" value="1"/>
</dbReference>
<dbReference type="Gene3D" id="1.20.58.180">
    <property type="entry name" value="Class II aaRS and biotin synthetases, domain 2"/>
    <property type="match status" value="1"/>
</dbReference>
<evidence type="ECO:0000256" key="7">
    <source>
        <dbReference type="ARBA" id="ARBA00023146"/>
    </source>
</evidence>
<dbReference type="GO" id="GO:0005524">
    <property type="term" value="F:ATP binding"/>
    <property type="evidence" value="ECO:0007669"/>
    <property type="project" value="UniProtKB-KW"/>
</dbReference>
<name>A0AA38CFZ5_TAXCH</name>
<dbReference type="Pfam" id="PF02092">
    <property type="entry name" value="tRNA_synt_2f"/>
    <property type="match status" value="1"/>
</dbReference>
<dbReference type="HAMAP" id="MF_00254">
    <property type="entry name" value="Gly_tRNA_synth_alpha"/>
    <property type="match status" value="1"/>
</dbReference>
<dbReference type="InterPro" id="IPR002310">
    <property type="entry name" value="Gly-tRNA_ligase_asu"/>
</dbReference>
<dbReference type="PANTHER" id="PTHR30075:SF2">
    <property type="entry name" value="GLYCINE--TRNA LIGASE, CHLOROPLASTIC_MITOCHONDRIAL 2"/>
    <property type="match status" value="1"/>
</dbReference>
<dbReference type="SUPFAM" id="SSF55681">
    <property type="entry name" value="Class II aaRS and biotin synthetases"/>
    <property type="match status" value="1"/>
</dbReference>
<proteinExistence type="inferred from homology"/>
<dbReference type="PRINTS" id="PR01044">
    <property type="entry name" value="TRNASYNTHGA"/>
</dbReference>
<dbReference type="InterPro" id="IPR006194">
    <property type="entry name" value="Gly-tRNA-synth_heterodimer"/>
</dbReference>
<keyword evidence="4" id="KW-0547">Nucleotide-binding</keyword>
<evidence type="ECO:0000256" key="4">
    <source>
        <dbReference type="ARBA" id="ARBA00022741"/>
    </source>
</evidence>
<dbReference type="GO" id="GO:0009570">
    <property type="term" value="C:chloroplast stroma"/>
    <property type="evidence" value="ECO:0007669"/>
    <property type="project" value="TreeGrafter"/>
</dbReference>
<evidence type="ECO:0000256" key="6">
    <source>
        <dbReference type="ARBA" id="ARBA00022917"/>
    </source>
</evidence>
<dbReference type="CDD" id="cd00733">
    <property type="entry name" value="GlyRS_alpha_core"/>
    <property type="match status" value="1"/>
</dbReference>
<dbReference type="FunFam" id="3.30.930.10:FF:000006">
    <property type="entry name" value="Glycine--tRNA ligase alpha subunit"/>
    <property type="match status" value="1"/>
</dbReference>
<keyword evidence="10" id="KW-1185">Reference proteome</keyword>
<evidence type="ECO:0000256" key="5">
    <source>
        <dbReference type="ARBA" id="ARBA00022840"/>
    </source>
</evidence>
<reference evidence="9 10" key="1">
    <citation type="journal article" date="2021" name="Nat. Plants">
        <title>The Taxus genome provides insights into paclitaxel biosynthesis.</title>
        <authorList>
            <person name="Xiong X."/>
            <person name="Gou J."/>
            <person name="Liao Q."/>
            <person name="Li Y."/>
            <person name="Zhou Q."/>
            <person name="Bi G."/>
            <person name="Li C."/>
            <person name="Du R."/>
            <person name="Wang X."/>
            <person name="Sun T."/>
            <person name="Guo L."/>
            <person name="Liang H."/>
            <person name="Lu P."/>
            <person name="Wu Y."/>
            <person name="Zhang Z."/>
            <person name="Ro D.K."/>
            <person name="Shang Y."/>
            <person name="Huang S."/>
            <person name="Yan J."/>
        </authorList>
    </citation>
    <scope>NUCLEOTIDE SEQUENCE [LARGE SCALE GENOMIC DNA]</scope>
    <source>
        <strain evidence="9">Ta-2019</strain>
    </source>
</reference>
<feature type="non-terminal residue" evidence="9">
    <location>
        <position position="575"/>
    </location>
</feature>
<keyword evidence="7" id="KW-0030">Aminoacyl-tRNA synthetase</keyword>
<gene>
    <name evidence="9" type="ORF">KI387_012174</name>
</gene>
<dbReference type="GO" id="GO:0005739">
    <property type="term" value="C:mitochondrion"/>
    <property type="evidence" value="ECO:0007669"/>
    <property type="project" value="TreeGrafter"/>
</dbReference>
<dbReference type="InterPro" id="IPR045864">
    <property type="entry name" value="aa-tRNA-synth_II/BPL/LPL"/>
</dbReference>
<comment type="catalytic activity">
    <reaction evidence="8">
        <text>tRNA(Gly) + glycine + ATP = glycyl-tRNA(Gly) + AMP + diphosphate</text>
        <dbReference type="Rhea" id="RHEA:16013"/>
        <dbReference type="Rhea" id="RHEA-COMP:9664"/>
        <dbReference type="Rhea" id="RHEA-COMP:9683"/>
        <dbReference type="ChEBI" id="CHEBI:30616"/>
        <dbReference type="ChEBI" id="CHEBI:33019"/>
        <dbReference type="ChEBI" id="CHEBI:57305"/>
        <dbReference type="ChEBI" id="CHEBI:78442"/>
        <dbReference type="ChEBI" id="CHEBI:78522"/>
        <dbReference type="ChEBI" id="CHEBI:456215"/>
        <dbReference type="EC" id="6.1.1.14"/>
    </reaction>
</comment>
<organism evidence="9 10">
    <name type="scientific">Taxus chinensis</name>
    <name type="common">Chinese yew</name>
    <name type="synonym">Taxus wallichiana var. chinensis</name>
    <dbReference type="NCBI Taxonomy" id="29808"/>
    <lineage>
        <taxon>Eukaryota</taxon>
        <taxon>Viridiplantae</taxon>
        <taxon>Streptophyta</taxon>
        <taxon>Embryophyta</taxon>
        <taxon>Tracheophyta</taxon>
        <taxon>Spermatophyta</taxon>
        <taxon>Pinopsida</taxon>
        <taxon>Pinidae</taxon>
        <taxon>Conifers II</taxon>
        <taxon>Cupressales</taxon>
        <taxon>Taxaceae</taxon>
        <taxon>Taxus</taxon>
    </lineage>
</organism>
<dbReference type="EC" id="6.1.1.14" evidence="2"/>
<dbReference type="NCBIfam" id="TIGR00388">
    <property type="entry name" value="glyQ"/>
    <property type="match status" value="1"/>
</dbReference>
<evidence type="ECO:0000313" key="10">
    <source>
        <dbReference type="Proteomes" id="UP000824469"/>
    </source>
</evidence>
<dbReference type="PROSITE" id="PS50861">
    <property type="entry name" value="AA_TRNA_LIGASE_II_GLYAB"/>
    <property type="match status" value="1"/>
</dbReference>
<dbReference type="EMBL" id="JAHRHJ020000009">
    <property type="protein sequence ID" value="KAH9300591.1"/>
    <property type="molecule type" value="Genomic_DNA"/>
</dbReference>